<evidence type="ECO:0000256" key="4">
    <source>
        <dbReference type="ARBA" id="ARBA00022807"/>
    </source>
</evidence>
<evidence type="ECO:0000256" key="2">
    <source>
        <dbReference type="ARBA" id="ARBA00022670"/>
    </source>
</evidence>
<evidence type="ECO:0000313" key="8">
    <source>
        <dbReference type="Proteomes" id="UP001060919"/>
    </source>
</evidence>
<evidence type="ECO:0000256" key="1">
    <source>
        <dbReference type="ARBA" id="ARBA00007623"/>
    </source>
</evidence>
<dbReference type="PANTHER" id="PTHR10183:SF379">
    <property type="entry name" value="CALPAIN-5"/>
    <property type="match status" value="1"/>
</dbReference>
<evidence type="ECO:0000259" key="6">
    <source>
        <dbReference type="PROSITE" id="PS50203"/>
    </source>
</evidence>
<dbReference type="SMART" id="SM00230">
    <property type="entry name" value="CysPc"/>
    <property type="match status" value="1"/>
</dbReference>
<protein>
    <submittedName>
        <fullName evidence="7">C2 family cysteine protease</fullName>
    </submittedName>
</protein>
<comment type="similarity">
    <text evidence="1">Belongs to the peptidase C2 family.</text>
</comment>
<dbReference type="Pfam" id="PF00648">
    <property type="entry name" value="Peptidase_C2"/>
    <property type="match status" value="1"/>
</dbReference>
<dbReference type="EMBL" id="AP026867">
    <property type="protein sequence ID" value="BDS11488.1"/>
    <property type="molecule type" value="Genomic_DNA"/>
</dbReference>
<feature type="active site" evidence="5">
    <location>
        <position position="395"/>
    </location>
</feature>
<dbReference type="Proteomes" id="UP001060919">
    <property type="component" value="Chromosome"/>
</dbReference>
<dbReference type="KEGG" id="aup:AsAng_0022020"/>
<keyword evidence="8" id="KW-1185">Reference proteome</keyword>
<dbReference type="InterPro" id="IPR038765">
    <property type="entry name" value="Papain-like_cys_pep_sf"/>
</dbReference>
<proteinExistence type="inferred from homology"/>
<accession>A0A915YE85</accession>
<name>A0A915YE85_9BACT</name>
<evidence type="ECO:0000313" key="7">
    <source>
        <dbReference type="EMBL" id="BDS11488.1"/>
    </source>
</evidence>
<dbReference type="PROSITE" id="PS50203">
    <property type="entry name" value="CALPAIN_CAT"/>
    <property type="match status" value="1"/>
</dbReference>
<feature type="active site" evidence="5">
    <location>
        <position position="379"/>
    </location>
</feature>
<dbReference type="InterPro" id="IPR001300">
    <property type="entry name" value="Peptidase_C2_calpain_cat"/>
</dbReference>
<feature type="active site" evidence="5">
    <location>
        <position position="209"/>
    </location>
</feature>
<evidence type="ECO:0000256" key="5">
    <source>
        <dbReference type="PROSITE-ProRule" id="PRU00239"/>
    </source>
</evidence>
<dbReference type="PANTHER" id="PTHR10183">
    <property type="entry name" value="CALPAIN"/>
    <property type="match status" value="1"/>
</dbReference>
<keyword evidence="2 5" id="KW-0645">Protease</keyword>
<dbReference type="GO" id="GO:0006508">
    <property type="term" value="P:proteolysis"/>
    <property type="evidence" value="ECO:0007669"/>
    <property type="project" value="UniProtKB-KW"/>
</dbReference>
<organism evidence="7 8">
    <name type="scientific">Aureispira anguillae</name>
    <dbReference type="NCBI Taxonomy" id="2864201"/>
    <lineage>
        <taxon>Bacteria</taxon>
        <taxon>Pseudomonadati</taxon>
        <taxon>Bacteroidota</taxon>
        <taxon>Saprospiria</taxon>
        <taxon>Saprospirales</taxon>
        <taxon>Saprospiraceae</taxon>
        <taxon>Aureispira</taxon>
    </lineage>
</organism>
<keyword evidence="3 5" id="KW-0378">Hydrolase</keyword>
<dbReference type="InterPro" id="IPR022684">
    <property type="entry name" value="Calpain_cysteine_protease"/>
</dbReference>
<dbReference type="RefSeq" id="WP_264792661.1">
    <property type="nucleotide sequence ID" value="NZ_AP026867.1"/>
</dbReference>
<dbReference type="PRINTS" id="PR00704">
    <property type="entry name" value="CALPAIN"/>
</dbReference>
<dbReference type="SUPFAM" id="SSF54001">
    <property type="entry name" value="Cysteine proteinases"/>
    <property type="match status" value="1"/>
</dbReference>
<evidence type="ECO:0000256" key="3">
    <source>
        <dbReference type="ARBA" id="ARBA00022801"/>
    </source>
</evidence>
<gene>
    <name evidence="7" type="ORF">AsAng_0022020</name>
</gene>
<dbReference type="GO" id="GO:0004198">
    <property type="term" value="F:calcium-dependent cysteine-type endopeptidase activity"/>
    <property type="evidence" value="ECO:0007669"/>
    <property type="project" value="InterPro"/>
</dbReference>
<reference evidence="7" key="1">
    <citation type="submission" date="2022-09" db="EMBL/GenBank/DDBJ databases">
        <title>Aureispira anguillicida sp. nov., isolated from Leptocephalus of Japanese eel Anguilla japonica.</title>
        <authorList>
            <person name="Yuasa K."/>
            <person name="Mekata T."/>
            <person name="Ikunari K."/>
        </authorList>
    </citation>
    <scope>NUCLEOTIDE SEQUENCE</scope>
    <source>
        <strain evidence="7">EL160426</strain>
    </source>
</reference>
<feature type="domain" description="Calpain catalytic" evidence="6">
    <location>
        <begin position="199"/>
        <end position="404"/>
    </location>
</feature>
<dbReference type="AlphaFoldDB" id="A0A915YE85"/>
<sequence length="426" mass="48924">MNIDKLKKQIDKFQSSIRYYEILFQRDGNITPDEQALLNKLNESIEKINNKIKSIQKSTIEKLTLKYNDCKRSFNLIKESLENYINDNQALSKNINSFDSDYTSYFKKFAKSDFHTQNQIKKQKEQIKKWQTEVLAVKEKHIKPVKDLSKQKANPKMKSETKKIATYKDVTKYQIDAIVDLFKNGNNRSIDNNAAIHHNDVKQGNLDDCYFLAALAAVAKANPSSIKNLITPKKDGTYDVKLYIRKKKFLNPSGLNPIIVNVSTELPISNKTDNPIYARHGDNELWVSLVEKAFAKLNGTKYDSSYKKVEWGHGYEAIENITGHAASHFIPKKKTREDLIEIIQSALIDERPITAGTKPNKKNNFNFKLDDNTELVPAHEYYIININNKEIELRNPHGNDTYIGGNIFTIDISNFISYFSIVSLNS</sequence>
<keyword evidence="4 5" id="KW-0788">Thiol protease</keyword>